<dbReference type="EMBL" id="AMQN01015931">
    <property type="status" value="NOT_ANNOTATED_CDS"/>
    <property type="molecule type" value="Genomic_DNA"/>
</dbReference>
<evidence type="ECO:0000313" key="3">
    <source>
        <dbReference type="EnsemblMetazoa" id="CapteP218917"/>
    </source>
</evidence>
<dbReference type="AlphaFoldDB" id="R7T8M4"/>
<sequence>MNGEISDVGWASPDVSDLKDQSMQSDASLVRDILAFFHVMKSTLSDRRDELCAMDNAVEKLLCVYDHKNQCRELNSSLQQAEREKFEDLLDELASNELSDSIMRLDCLISETNEIQQELLRLAANPGSDQNALLSHDYRRKQMNRNLEEARNFFQHSAERFHSLRNSFQPCLREMYNLLTRVPELPDKASSLPRHPTPVTESQKPEAAEQKSISGKSISGKMKREKSPQFHFYKQTTPTPASKSSEFKD</sequence>
<evidence type="ECO:0008006" key="5">
    <source>
        <dbReference type="Google" id="ProtNLM"/>
    </source>
</evidence>
<feature type="region of interest" description="Disordered" evidence="1">
    <location>
        <begin position="186"/>
        <end position="249"/>
    </location>
</feature>
<evidence type="ECO:0000256" key="1">
    <source>
        <dbReference type="SAM" id="MobiDB-lite"/>
    </source>
</evidence>
<dbReference type="EMBL" id="KB312373">
    <property type="protein sequence ID" value="ELT87354.1"/>
    <property type="molecule type" value="Genomic_DNA"/>
</dbReference>
<protein>
    <recommendedName>
        <fullName evidence="5">ALIX V-shaped domain-containing protein</fullName>
    </recommendedName>
</protein>
<dbReference type="Proteomes" id="UP000014760">
    <property type="component" value="Unassembled WGS sequence"/>
</dbReference>
<reference evidence="2 4" key="2">
    <citation type="journal article" date="2013" name="Nature">
        <title>Insights into bilaterian evolution from three spiralian genomes.</title>
        <authorList>
            <person name="Simakov O."/>
            <person name="Marletaz F."/>
            <person name="Cho S.J."/>
            <person name="Edsinger-Gonzales E."/>
            <person name="Havlak P."/>
            <person name="Hellsten U."/>
            <person name="Kuo D.H."/>
            <person name="Larsson T."/>
            <person name="Lv J."/>
            <person name="Arendt D."/>
            <person name="Savage R."/>
            <person name="Osoegawa K."/>
            <person name="de Jong P."/>
            <person name="Grimwood J."/>
            <person name="Chapman J.A."/>
            <person name="Shapiro H."/>
            <person name="Aerts A."/>
            <person name="Otillar R.P."/>
            <person name="Terry A.Y."/>
            <person name="Boore J.L."/>
            <person name="Grigoriev I.V."/>
            <person name="Lindberg D.R."/>
            <person name="Seaver E.C."/>
            <person name="Weisblat D.A."/>
            <person name="Putnam N.H."/>
            <person name="Rokhsar D.S."/>
        </authorList>
    </citation>
    <scope>NUCLEOTIDE SEQUENCE</scope>
    <source>
        <strain evidence="2 4">I ESC-2004</strain>
    </source>
</reference>
<proteinExistence type="predicted"/>
<dbReference type="EnsemblMetazoa" id="CapteT218917">
    <property type="protein sequence ID" value="CapteP218917"/>
    <property type="gene ID" value="CapteG218917"/>
</dbReference>
<keyword evidence="4" id="KW-1185">Reference proteome</keyword>
<gene>
    <name evidence="2" type="ORF">CAPTEDRAFT_218917</name>
</gene>
<evidence type="ECO:0000313" key="2">
    <source>
        <dbReference type="EMBL" id="ELT87354.1"/>
    </source>
</evidence>
<feature type="compositionally biased region" description="Low complexity" evidence="1">
    <location>
        <begin position="211"/>
        <end position="220"/>
    </location>
</feature>
<evidence type="ECO:0000313" key="4">
    <source>
        <dbReference type="Proteomes" id="UP000014760"/>
    </source>
</evidence>
<organism evidence="2">
    <name type="scientific">Capitella teleta</name>
    <name type="common">Polychaete worm</name>
    <dbReference type="NCBI Taxonomy" id="283909"/>
    <lineage>
        <taxon>Eukaryota</taxon>
        <taxon>Metazoa</taxon>
        <taxon>Spiralia</taxon>
        <taxon>Lophotrochozoa</taxon>
        <taxon>Annelida</taxon>
        <taxon>Polychaeta</taxon>
        <taxon>Sedentaria</taxon>
        <taxon>Scolecida</taxon>
        <taxon>Capitellidae</taxon>
        <taxon>Capitella</taxon>
    </lineage>
</organism>
<name>R7T8M4_CAPTE</name>
<dbReference type="HOGENOM" id="CLU_1116668_0_0_1"/>
<reference evidence="3" key="3">
    <citation type="submission" date="2015-06" db="UniProtKB">
        <authorList>
            <consortium name="EnsemblMetazoa"/>
        </authorList>
    </citation>
    <scope>IDENTIFICATION</scope>
</reference>
<feature type="compositionally biased region" description="Polar residues" evidence="1">
    <location>
        <begin position="234"/>
        <end position="249"/>
    </location>
</feature>
<reference evidence="4" key="1">
    <citation type="submission" date="2012-12" db="EMBL/GenBank/DDBJ databases">
        <authorList>
            <person name="Hellsten U."/>
            <person name="Grimwood J."/>
            <person name="Chapman J.A."/>
            <person name="Shapiro H."/>
            <person name="Aerts A."/>
            <person name="Otillar R.P."/>
            <person name="Terry A.Y."/>
            <person name="Boore J.L."/>
            <person name="Simakov O."/>
            <person name="Marletaz F."/>
            <person name="Cho S.-J."/>
            <person name="Edsinger-Gonzales E."/>
            <person name="Havlak P."/>
            <person name="Kuo D.-H."/>
            <person name="Larsson T."/>
            <person name="Lv J."/>
            <person name="Arendt D."/>
            <person name="Savage R."/>
            <person name="Osoegawa K."/>
            <person name="de Jong P."/>
            <person name="Lindberg D.R."/>
            <person name="Seaver E.C."/>
            <person name="Weisblat D.A."/>
            <person name="Putnam N.H."/>
            <person name="Grigoriev I.V."/>
            <person name="Rokhsar D.S."/>
        </authorList>
    </citation>
    <scope>NUCLEOTIDE SEQUENCE</scope>
    <source>
        <strain evidence="4">I ESC-2004</strain>
    </source>
</reference>
<accession>R7T8M4</accession>